<name>A0AAV8VXI3_9CUCU</name>
<dbReference type="SUPFAM" id="SSF56784">
    <property type="entry name" value="HAD-like"/>
    <property type="match status" value="1"/>
</dbReference>
<dbReference type="Pfam" id="PF13419">
    <property type="entry name" value="HAD_2"/>
    <property type="match status" value="1"/>
</dbReference>
<gene>
    <name evidence="1" type="ORF">NQ315_016923</name>
</gene>
<dbReference type="InterPro" id="IPR036412">
    <property type="entry name" value="HAD-like_sf"/>
</dbReference>
<dbReference type="PANTHER" id="PTHR18901:SF38">
    <property type="entry name" value="PSEUDOURIDINE-5'-PHOSPHATASE"/>
    <property type="match status" value="1"/>
</dbReference>
<comment type="caution">
    <text evidence="1">The sequence shown here is derived from an EMBL/GenBank/DDBJ whole genome shotgun (WGS) entry which is preliminary data.</text>
</comment>
<reference evidence="1 2" key="1">
    <citation type="journal article" date="2023" name="Insect Mol. Biol.">
        <title>Genome sequencing provides insights into the evolution of gene families encoding plant cell wall-degrading enzymes in longhorned beetles.</title>
        <authorList>
            <person name="Shin N.R."/>
            <person name="Okamura Y."/>
            <person name="Kirsch R."/>
            <person name="Pauchet Y."/>
        </authorList>
    </citation>
    <scope>NUCLEOTIDE SEQUENCE [LARGE SCALE GENOMIC DNA]</scope>
    <source>
        <strain evidence="1">EAD_L_NR</strain>
    </source>
</reference>
<evidence type="ECO:0000313" key="1">
    <source>
        <dbReference type="EMBL" id="KAJ8919018.1"/>
    </source>
</evidence>
<dbReference type="PANTHER" id="PTHR18901">
    <property type="entry name" value="2-DEOXYGLUCOSE-6-PHOSPHATE PHOSPHATASE 2"/>
    <property type="match status" value="1"/>
</dbReference>
<protein>
    <submittedName>
        <fullName evidence="1">Uncharacterized protein</fullName>
    </submittedName>
</protein>
<dbReference type="InterPro" id="IPR041492">
    <property type="entry name" value="HAD_2"/>
</dbReference>
<dbReference type="GO" id="GO:0016791">
    <property type="term" value="F:phosphatase activity"/>
    <property type="evidence" value="ECO:0007669"/>
    <property type="project" value="TreeGrafter"/>
</dbReference>
<dbReference type="Gene3D" id="1.10.150.240">
    <property type="entry name" value="Putative phosphatase, domain 2"/>
    <property type="match status" value="1"/>
</dbReference>
<dbReference type="AlphaFoldDB" id="A0AAV8VXI3"/>
<sequence length="149" mass="16958">MKFNKVTHVIFDMDGLLIESESVYDKIVCDIAAIYGKEYRKDIRVKVRGTPEEDTARIAVTEMGLPITPEEFLVIYRRKVHEELQNPNLMPGAMALVRHLYKHDVPIAVATSSSKDTTKLKMQNHRDLLELFHHVVSGGDDPEVKRGEA</sequence>
<keyword evidence="2" id="KW-1185">Reference proteome</keyword>
<organism evidence="1 2">
    <name type="scientific">Exocentrus adspersus</name>
    <dbReference type="NCBI Taxonomy" id="1586481"/>
    <lineage>
        <taxon>Eukaryota</taxon>
        <taxon>Metazoa</taxon>
        <taxon>Ecdysozoa</taxon>
        <taxon>Arthropoda</taxon>
        <taxon>Hexapoda</taxon>
        <taxon>Insecta</taxon>
        <taxon>Pterygota</taxon>
        <taxon>Neoptera</taxon>
        <taxon>Endopterygota</taxon>
        <taxon>Coleoptera</taxon>
        <taxon>Polyphaga</taxon>
        <taxon>Cucujiformia</taxon>
        <taxon>Chrysomeloidea</taxon>
        <taxon>Cerambycidae</taxon>
        <taxon>Lamiinae</taxon>
        <taxon>Acanthocinini</taxon>
        <taxon>Exocentrus</taxon>
    </lineage>
</organism>
<accession>A0AAV8VXI3</accession>
<proteinExistence type="predicted"/>
<dbReference type="EMBL" id="JANEYG010000021">
    <property type="protein sequence ID" value="KAJ8919018.1"/>
    <property type="molecule type" value="Genomic_DNA"/>
</dbReference>
<dbReference type="Gene3D" id="3.40.50.1000">
    <property type="entry name" value="HAD superfamily/HAD-like"/>
    <property type="match status" value="1"/>
</dbReference>
<dbReference type="Proteomes" id="UP001159042">
    <property type="component" value="Unassembled WGS sequence"/>
</dbReference>
<dbReference type="InterPro" id="IPR023214">
    <property type="entry name" value="HAD_sf"/>
</dbReference>
<dbReference type="InterPro" id="IPR023198">
    <property type="entry name" value="PGP-like_dom2"/>
</dbReference>
<evidence type="ECO:0000313" key="2">
    <source>
        <dbReference type="Proteomes" id="UP001159042"/>
    </source>
</evidence>